<evidence type="ECO:0000256" key="1">
    <source>
        <dbReference type="SAM" id="Phobius"/>
    </source>
</evidence>
<keyword evidence="1" id="KW-1133">Transmembrane helix</keyword>
<dbReference type="NCBIfam" id="TIGR02532">
    <property type="entry name" value="IV_pilin_GFxxxE"/>
    <property type="match status" value="1"/>
</dbReference>
<feature type="transmembrane region" description="Helical" evidence="1">
    <location>
        <begin position="12"/>
        <end position="37"/>
    </location>
</feature>
<sequence>MLTRSENKKRYLGFSLIEILIVIAIIGILSAIIIPALNLVREKSKKTEVQNVLRQLRTSVSLLEDDSAEWPGNRQPNVVDTVEGNEIWDLNDPNAEIIATNGTFPNWAGPYMSIGSVKVDPWGNNYFFDPYYNLDPAGPGRWAVVIGSLGPNGVGQNVYDDDNMIEILASE</sequence>
<name>A0A2M7UJM8_9BACT</name>
<keyword evidence="1" id="KW-0472">Membrane</keyword>
<evidence type="ECO:0000313" key="3">
    <source>
        <dbReference type="Proteomes" id="UP000231071"/>
    </source>
</evidence>
<dbReference type="InterPro" id="IPR012902">
    <property type="entry name" value="N_methyl_site"/>
</dbReference>
<protein>
    <recommendedName>
        <fullName evidence="4">Type II secretion system protein GspG C-terminal domain-containing protein</fullName>
    </recommendedName>
</protein>
<accession>A0A2M7UJM8</accession>
<evidence type="ECO:0000313" key="2">
    <source>
        <dbReference type="EMBL" id="PIZ71406.1"/>
    </source>
</evidence>
<proteinExistence type="predicted"/>
<dbReference type="PANTHER" id="PTHR30093">
    <property type="entry name" value="GENERAL SECRETION PATHWAY PROTEIN G"/>
    <property type="match status" value="1"/>
</dbReference>
<gene>
    <name evidence="2" type="ORF">COY09_00665</name>
</gene>
<dbReference type="AlphaFoldDB" id="A0A2M7UJM8"/>
<keyword evidence="1" id="KW-0812">Transmembrane</keyword>
<organism evidence="2 3">
    <name type="scientific">Candidatus Portnoybacteria bacterium CG_4_10_14_0_2_um_filter_39_11</name>
    <dbReference type="NCBI Taxonomy" id="1974797"/>
    <lineage>
        <taxon>Bacteria</taxon>
        <taxon>Candidatus Portnoyibacteriota</taxon>
    </lineage>
</organism>
<dbReference type="InterPro" id="IPR045584">
    <property type="entry name" value="Pilin-like"/>
</dbReference>
<dbReference type="Proteomes" id="UP000231071">
    <property type="component" value="Unassembled WGS sequence"/>
</dbReference>
<dbReference type="Gene3D" id="3.30.700.10">
    <property type="entry name" value="Glycoprotein, Type 4 Pilin"/>
    <property type="match status" value="1"/>
</dbReference>
<reference evidence="3" key="1">
    <citation type="submission" date="2017-09" db="EMBL/GenBank/DDBJ databases">
        <title>Depth-based differentiation of microbial function through sediment-hosted aquifers and enrichment of novel symbionts in the deep terrestrial subsurface.</title>
        <authorList>
            <person name="Probst A.J."/>
            <person name="Ladd B."/>
            <person name="Jarett J.K."/>
            <person name="Geller-Mcgrath D.E."/>
            <person name="Sieber C.M.K."/>
            <person name="Emerson J.B."/>
            <person name="Anantharaman K."/>
            <person name="Thomas B.C."/>
            <person name="Malmstrom R."/>
            <person name="Stieglmeier M."/>
            <person name="Klingl A."/>
            <person name="Woyke T."/>
            <person name="Ryan C.M."/>
            <person name="Banfield J.F."/>
        </authorList>
    </citation>
    <scope>NUCLEOTIDE SEQUENCE [LARGE SCALE GENOMIC DNA]</scope>
</reference>
<dbReference type="EMBL" id="PFOI01000014">
    <property type="protein sequence ID" value="PIZ71406.1"/>
    <property type="molecule type" value="Genomic_DNA"/>
</dbReference>
<comment type="caution">
    <text evidence="2">The sequence shown here is derived from an EMBL/GenBank/DDBJ whole genome shotgun (WGS) entry which is preliminary data.</text>
</comment>
<dbReference type="Pfam" id="PF07963">
    <property type="entry name" value="N_methyl"/>
    <property type="match status" value="1"/>
</dbReference>
<dbReference type="SUPFAM" id="SSF54523">
    <property type="entry name" value="Pili subunits"/>
    <property type="match status" value="1"/>
</dbReference>
<evidence type="ECO:0008006" key="4">
    <source>
        <dbReference type="Google" id="ProtNLM"/>
    </source>
</evidence>